<evidence type="ECO:0000313" key="1">
    <source>
        <dbReference type="EMBL" id="BBH04941.1"/>
    </source>
</evidence>
<organism evidence="1">
    <name type="scientific">Prunus dulcis</name>
    <name type="common">Almond</name>
    <name type="synonym">Amygdalus dulcis</name>
    <dbReference type="NCBI Taxonomy" id="3755"/>
    <lineage>
        <taxon>Eukaryota</taxon>
        <taxon>Viridiplantae</taxon>
        <taxon>Streptophyta</taxon>
        <taxon>Embryophyta</taxon>
        <taxon>Tracheophyta</taxon>
        <taxon>Spermatophyta</taxon>
        <taxon>Magnoliopsida</taxon>
        <taxon>eudicotyledons</taxon>
        <taxon>Gunneridae</taxon>
        <taxon>Pentapetalae</taxon>
        <taxon>rosids</taxon>
        <taxon>fabids</taxon>
        <taxon>Rosales</taxon>
        <taxon>Rosaceae</taxon>
        <taxon>Amygdaloideae</taxon>
        <taxon>Amygdaleae</taxon>
        <taxon>Prunus</taxon>
    </lineage>
</organism>
<sequence length="71" mass="8427">MYILQPTVSIRNKQSNSSVLNLRPNIRATTKNLQRVNRFTNKILHYEEAREMETARWWIPVHVYCLGAQNI</sequence>
<dbReference type="EMBL" id="AP019302">
    <property type="protein sequence ID" value="BBH04941.1"/>
    <property type="molecule type" value="Genomic_DNA"/>
</dbReference>
<name>A0A4Y1RKR8_PRUDU</name>
<proteinExistence type="predicted"/>
<accession>A0A4Y1RKR8</accession>
<gene>
    <name evidence="1" type="ORF">Prudu_016203</name>
</gene>
<protein>
    <submittedName>
        <fullName evidence="1">Uncharacterized protein</fullName>
    </submittedName>
</protein>
<reference evidence="1" key="1">
    <citation type="journal article" date="2019" name="Science">
        <title>Mutation of a bHLH transcription factor allowed almond domestication.</title>
        <authorList>
            <person name="Sanchez-Perez R."/>
            <person name="Pavan S."/>
            <person name="Mazzeo R."/>
            <person name="Moldovan C."/>
            <person name="Aiese Cigliano R."/>
            <person name="Del Cueto J."/>
            <person name="Ricciardi F."/>
            <person name="Lotti C."/>
            <person name="Ricciardi L."/>
            <person name="Dicenta F."/>
            <person name="Lopez-Marques R.L."/>
            <person name="Lindberg Moller B."/>
        </authorList>
    </citation>
    <scope>NUCLEOTIDE SEQUENCE</scope>
</reference>
<dbReference type="AlphaFoldDB" id="A0A4Y1RKR8"/>